<accession>A0ABX1QB17</accession>
<evidence type="ECO:0008006" key="3">
    <source>
        <dbReference type="Google" id="ProtNLM"/>
    </source>
</evidence>
<reference evidence="1 2" key="1">
    <citation type="submission" date="2019-12" db="EMBL/GenBank/DDBJ databases">
        <title>Comparative genomics gives insights into the taxonomy of the Azoarcus-Aromatoleum group and reveals separate origins of nif in the plant-associated Azoarcus and non-plant-associated Aromatoleum sub-groups.</title>
        <authorList>
            <person name="Lafos M."/>
            <person name="Maluk M."/>
            <person name="Batista M."/>
            <person name="Junghare M."/>
            <person name="Carmona M."/>
            <person name="Faoro H."/>
            <person name="Cruz L.M."/>
            <person name="Battistoni F."/>
            <person name="De Souza E."/>
            <person name="Pedrosa F."/>
            <person name="Chen W.-M."/>
            <person name="Poole P.S."/>
            <person name="Dixon R.A."/>
            <person name="James E.K."/>
        </authorList>
    </citation>
    <scope>NUCLEOTIDE SEQUENCE [LARGE SCALE GENOMIC DNA]</scope>
    <source>
        <strain evidence="1 2">22Lin</strain>
    </source>
</reference>
<dbReference type="InterPro" id="IPR011330">
    <property type="entry name" value="Glyco_hydro/deAcase_b/a-brl"/>
</dbReference>
<name>A0ABX1QB17_9RHOO</name>
<dbReference type="RefSeq" id="WP_169260731.1">
    <property type="nucleotide sequence ID" value="NZ_WTVQ01000019.1"/>
</dbReference>
<dbReference type="EMBL" id="WTVQ01000019">
    <property type="protein sequence ID" value="NMG75576.1"/>
    <property type="molecule type" value="Genomic_DNA"/>
</dbReference>
<sequence length="268" mass="28689">MPDWCAPIRAALAQRLTPCTVFFRDDDAGWGDPQLFALLDCFARAAVPLDLAVIPAALSPGLTRRLLQRMQAGDPVGVHQHGYAHVNHESAGRKCEFGAARDRIAQHVDLKAGRAIMEVAFGLFADPIFTPPWNRCSVDTAACLEALGYRALSRDVTAAPFDRPALVELPVAVDWCKLRPPGSPPQALAERIAACLVSSSRVGIMLHHAVMDETDLGLLDVLLKALRDHPGARCVPMRALLPANDPGDESAIAPGAHFSPALSYAGNA</sequence>
<protein>
    <recommendedName>
        <fullName evidence="3">Polysaccharide deacetylase</fullName>
    </recommendedName>
</protein>
<organism evidence="1 2">
    <name type="scientific">Aromatoleum diolicum</name>
    <dbReference type="NCBI Taxonomy" id="75796"/>
    <lineage>
        <taxon>Bacteria</taxon>
        <taxon>Pseudomonadati</taxon>
        <taxon>Pseudomonadota</taxon>
        <taxon>Betaproteobacteria</taxon>
        <taxon>Rhodocyclales</taxon>
        <taxon>Rhodocyclaceae</taxon>
        <taxon>Aromatoleum</taxon>
    </lineage>
</organism>
<comment type="caution">
    <text evidence="1">The sequence shown here is derived from an EMBL/GenBank/DDBJ whole genome shotgun (WGS) entry which is preliminary data.</text>
</comment>
<evidence type="ECO:0000313" key="1">
    <source>
        <dbReference type="EMBL" id="NMG75576.1"/>
    </source>
</evidence>
<evidence type="ECO:0000313" key="2">
    <source>
        <dbReference type="Proteomes" id="UP000648984"/>
    </source>
</evidence>
<dbReference type="SUPFAM" id="SSF88713">
    <property type="entry name" value="Glycoside hydrolase/deacetylase"/>
    <property type="match status" value="1"/>
</dbReference>
<keyword evidence="2" id="KW-1185">Reference proteome</keyword>
<dbReference type="Gene3D" id="3.20.20.370">
    <property type="entry name" value="Glycoside hydrolase/deacetylase"/>
    <property type="match status" value="1"/>
</dbReference>
<dbReference type="Proteomes" id="UP000648984">
    <property type="component" value="Unassembled WGS sequence"/>
</dbReference>
<proteinExistence type="predicted"/>
<gene>
    <name evidence="1" type="ORF">GPA25_12485</name>
</gene>